<dbReference type="EMBL" id="MU251477">
    <property type="protein sequence ID" value="KAG9234046.1"/>
    <property type="molecule type" value="Genomic_DNA"/>
</dbReference>
<accession>A0A9P8C6H8</accession>
<reference evidence="1" key="1">
    <citation type="journal article" date="2021" name="IMA Fungus">
        <title>Genomic characterization of three marine fungi, including Emericellopsis atlantica sp. nov. with signatures of a generalist lifestyle and marine biomass degradation.</title>
        <authorList>
            <person name="Hagestad O.C."/>
            <person name="Hou L."/>
            <person name="Andersen J.H."/>
            <person name="Hansen E.H."/>
            <person name="Altermark B."/>
            <person name="Li C."/>
            <person name="Kuhnert E."/>
            <person name="Cox R.J."/>
            <person name="Crous P.W."/>
            <person name="Spatafora J.W."/>
            <person name="Lail K."/>
            <person name="Amirebrahimi M."/>
            <person name="Lipzen A."/>
            <person name="Pangilinan J."/>
            <person name="Andreopoulos W."/>
            <person name="Hayes R.D."/>
            <person name="Ng V."/>
            <person name="Grigoriev I.V."/>
            <person name="Jackson S.A."/>
            <person name="Sutton T.D.S."/>
            <person name="Dobson A.D.W."/>
            <person name="Rama T."/>
        </authorList>
    </citation>
    <scope>NUCLEOTIDE SEQUENCE</scope>
    <source>
        <strain evidence="1">TRa018bII</strain>
    </source>
</reference>
<dbReference type="Proteomes" id="UP000824998">
    <property type="component" value="Unassembled WGS sequence"/>
</dbReference>
<sequence>MRHSAVHLLDLSARRLVSVTRPKYKKPPKLAVPAKIWNQIEMGNEAIRQGFPIQATTHFKTAKEMQKNLSPDLEHIRLSAYLATCSGFTNTELLLATQNRLSPIKIESNLKRAKGFYNKTKDTFQRSRESVPIEGLGVRLDELTIRATRIRLDSSPEEEIDPETASALLQEFQALETELLAISDGGNEAKTYQLSYNLKSWIEFFHACTQ</sequence>
<keyword evidence="2" id="KW-1185">Reference proteome</keyword>
<evidence type="ECO:0000313" key="1">
    <source>
        <dbReference type="EMBL" id="KAG9234046.1"/>
    </source>
</evidence>
<gene>
    <name evidence="1" type="ORF">BJ875DRAFT_27094</name>
</gene>
<comment type="caution">
    <text evidence="1">The sequence shown here is derived from an EMBL/GenBank/DDBJ whole genome shotgun (WGS) entry which is preliminary data.</text>
</comment>
<organism evidence="1 2">
    <name type="scientific">Amylocarpus encephaloides</name>
    <dbReference type="NCBI Taxonomy" id="45428"/>
    <lineage>
        <taxon>Eukaryota</taxon>
        <taxon>Fungi</taxon>
        <taxon>Dikarya</taxon>
        <taxon>Ascomycota</taxon>
        <taxon>Pezizomycotina</taxon>
        <taxon>Leotiomycetes</taxon>
        <taxon>Helotiales</taxon>
        <taxon>Helotiales incertae sedis</taxon>
        <taxon>Amylocarpus</taxon>
    </lineage>
</organism>
<protein>
    <submittedName>
        <fullName evidence="1">Uncharacterized protein</fullName>
    </submittedName>
</protein>
<dbReference type="AlphaFoldDB" id="A0A9P8C6H8"/>
<evidence type="ECO:0000313" key="2">
    <source>
        <dbReference type="Proteomes" id="UP000824998"/>
    </source>
</evidence>
<proteinExistence type="predicted"/>
<name>A0A9P8C6H8_9HELO</name>